<dbReference type="EMBL" id="KN771121">
    <property type="protein sequence ID" value="KIH45805.1"/>
    <property type="molecule type" value="Genomic_DNA"/>
</dbReference>
<evidence type="ECO:0000313" key="1">
    <source>
        <dbReference type="EMBL" id="KIH45805.1"/>
    </source>
</evidence>
<keyword evidence="2" id="KW-1185">Reference proteome</keyword>
<name>A0A0C2FB77_9BILA</name>
<dbReference type="AlphaFoldDB" id="A0A0C2FB77"/>
<proteinExistence type="predicted"/>
<reference evidence="1 2" key="1">
    <citation type="submission" date="2013-12" db="EMBL/GenBank/DDBJ databases">
        <title>Draft genome of the parsitic nematode Ancylostoma duodenale.</title>
        <authorList>
            <person name="Mitreva M."/>
        </authorList>
    </citation>
    <scope>NUCLEOTIDE SEQUENCE [LARGE SCALE GENOMIC DNA]</scope>
    <source>
        <strain evidence="1 2">Zhejiang</strain>
    </source>
</reference>
<dbReference type="OrthoDB" id="265955at2759"/>
<organism evidence="1 2">
    <name type="scientific">Ancylostoma duodenale</name>
    <dbReference type="NCBI Taxonomy" id="51022"/>
    <lineage>
        <taxon>Eukaryota</taxon>
        <taxon>Metazoa</taxon>
        <taxon>Ecdysozoa</taxon>
        <taxon>Nematoda</taxon>
        <taxon>Chromadorea</taxon>
        <taxon>Rhabditida</taxon>
        <taxon>Rhabditina</taxon>
        <taxon>Rhabditomorpha</taxon>
        <taxon>Strongyloidea</taxon>
        <taxon>Ancylostomatidae</taxon>
        <taxon>Ancylostomatinae</taxon>
        <taxon>Ancylostoma</taxon>
    </lineage>
</organism>
<sequence length="81" mass="9474">MWSTVWVPQHRNSSKFASYLLLTDSRVFAAIHEPKCLEKFHIENNKLPKNQRRSEPKRPAVVLDESEFFTAHLTLPQLKKG</sequence>
<gene>
    <name evidence="1" type="ORF">ANCDUO_24149</name>
</gene>
<protein>
    <submittedName>
        <fullName evidence="1">Uncharacterized protein</fullName>
    </submittedName>
</protein>
<dbReference type="Proteomes" id="UP000054047">
    <property type="component" value="Unassembled WGS sequence"/>
</dbReference>
<accession>A0A0C2FB77</accession>
<evidence type="ECO:0000313" key="2">
    <source>
        <dbReference type="Proteomes" id="UP000054047"/>
    </source>
</evidence>